<dbReference type="SUPFAM" id="SSF46689">
    <property type="entry name" value="Homeodomain-like"/>
    <property type="match status" value="1"/>
</dbReference>
<proteinExistence type="predicted"/>
<evidence type="ECO:0000313" key="6">
    <source>
        <dbReference type="Proteomes" id="UP000323257"/>
    </source>
</evidence>
<dbReference type="InterPro" id="IPR014710">
    <property type="entry name" value="RmlC-like_jellyroll"/>
</dbReference>
<dbReference type="PRINTS" id="PR00032">
    <property type="entry name" value="HTHARAC"/>
</dbReference>
<dbReference type="PANTHER" id="PTHR43280:SF2">
    <property type="entry name" value="HTH-TYPE TRANSCRIPTIONAL REGULATOR EXSA"/>
    <property type="match status" value="1"/>
</dbReference>
<dbReference type="PANTHER" id="PTHR43280">
    <property type="entry name" value="ARAC-FAMILY TRANSCRIPTIONAL REGULATOR"/>
    <property type="match status" value="1"/>
</dbReference>
<dbReference type="Gene3D" id="2.60.120.10">
    <property type="entry name" value="Jelly Rolls"/>
    <property type="match status" value="1"/>
</dbReference>
<dbReference type="Gene3D" id="1.10.10.60">
    <property type="entry name" value="Homeodomain-like"/>
    <property type="match status" value="2"/>
</dbReference>
<keyword evidence="2 5" id="KW-0238">DNA-binding</keyword>
<dbReference type="AlphaFoldDB" id="A0A5S5C648"/>
<evidence type="ECO:0000256" key="2">
    <source>
        <dbReference type="ARBA" id="ARBA00023125"/>
    </source>
</evidence>
<dbReference type="InterPro" id="IPR037923">
    <property type="entry name" value="HTH-like"/>
</dbReference>
<dbReference type="Proteomes" id="UP000323257">
    <property type="component" value="Unassembled WGS sequence"/>
</dbReference>
<comment type="caution">
    <text evidence="5">The sequence shown here is derived from an EMBL/GenBank/DDBJ whole genome shotgun (WGS) entry which is preliminary data.</text>
</comment>
<evidence type="ECO:0000313" key="5">
    <source>
        <dbReference type="EMBL" id="TYP74895.1"/>
    </source>
</evidence>
<dbReference type="CDD" id="cd02208">
    <property type="entry name" value="cupin_RmlC-like"/>
    <property type="match status" value="1"/>
</dbReference>
<evidence type="ECO:0000256" key="3">
    <source>
        <dbReference type="ARBA" id="ARBA00023163"/>
    </source>
</evidence>
<dbReference type="InterPro" id="IPR003313">
    <property type="entry name" value="AraC-bd"/>
</dbReference>
<dbReference type="SMART" id="SM00342">
    <property type="entry name" value="HTH_ARAC"/>
    <property type="match status" value="1"/>
</dbReference>
<dbReference type="GO" id="GO:0043565">
    <property type="term" value="F:sequence-specific DNA binding"/>
    <property type="evidence" value="ECO:0007669"/>
    <property type="project" value="InterPro"/>
</dbReference>
<keyword evidence="1" id="KW-0805">Transcription regulation</keyword>
<gene>
    <name evidence="5" type="ORF">BCM02_105442</name>
</gene>
<dbReference type="GO" id="GO:0003700">
    <property type="term" value="F:DNA-binding transcription factor activity"/>
    <property type="evidence" value="ECO:0007669"/>
    <property type="project" value="InterPro"/>
</dbReference>
<dbReference type="RefSeq" id="WP_187434246.1">
    <property type="nucleotide sequence ID" value="NZ_VNHS01000005.1"/>
</dbReference>
<dbReference type="SUPFAM" id="SSF51215">
    <property type="entry name" value="Regulatory protein AraC"/>
    <property type="match status" value="1"/>
</dbReference>
<dbReference type="InterPro" id="IPR020449">
    <property type="entry name" value="Tscrpt_reg_AraC-type_HTH"/>
</dbReference>
<evidence type="ECO:0000256" key="1">
    <source>
        <dbReference type="ARBA" id="ARBA00023015"/>
    </source>
</evidence>
<feature type="domain" description="HTH araC/xylS-type" evidence="4">
    <location>
        <begin position="192"/>
        <end position="290"/>
    </location>
</feature>
<dbReference type="InterPro" id="IPR009057">
    <property type="entry name" value="Homeodomain-like_sf"/>
</dbReference>
<dbReference type="EMBL" id="VNHS01000005">
    <property type="protein sequence ID" value="TYP74895.1"/>
    <property type="molecule type" value="Genomic_DNA"/>
</dbReference>
<name>A0A5S5C648_9BACL</name>
<sequence length="295" mass="33373">MDNIIRLPNMISTLQTVGCHFGVKPPGWRYERHHHFLFEILHCREGEVIQVVGQDALTLRAGDWLLIKSGVPHETINEASGALYRYFNVHFDLDEPKLRELLCSADYVLLGDDEICPAAGSAGQLVELETIMSRHGEEGDAGMESAIGQLRIQVFLLQVIGKFADKLFTEGPQAATSAFRAPATTSETEIAREMERLLQLYYARKGAISEVARTIGLSRSQCTKIFHHIYGQSPRQYVSALVLSRAKHLLVYSTLTMERIAEELGFESASQFSRQFRRWTGMAPSHYRPRYESKR</sequence>
<protein>
    <submittedName>
        <fullName evidence="5">AraC-like DNA-binding protein</fullName>
    </submittedName>
</protein>
<dbReference type="InterPro" id="IPR018060">
    <property type="entry name" value="HTH_AraC"/>
</dbReference>
<organism evidence="5 6">
    <name type="scientific">Paenibacillus methanolicus</name>
    <dbReference type="NCBI Taxonomy" id="582686"/>
    <lineage>
        <taxon>Bacteria</taxon>
        <taxon>Bacillati</taxon>
        <taxon>Bacillota</taxon>
        <taxon>Bacilli</taxon>
        <taxon>Bacillales</taxon>
        <taxon>Paenibacillaceae</taxon>
        <taxon>Paenibacillus</taxon>
    </lineage>
</organism>
<reference evidence="5 6" key="1">
    <citation type="submission" date="2019-07" db="EMBL/GenBank/DDBJ databases">
        <title>Genomic Encyclopedia of Type Strains, Phase III (KMG-III): the genomes of soil and plant-associated and newly described type strains.</title>
        <authorList>
            <person name="Whitman W."/>
        </authorList>
    </citation>
    <scope>NUCLEOTIDE SEQUENCE [LARGE SCALE GENOMIC DNA]</scope>
    <source>
        <strain evidence="5 6">BL24</strain>
    </source>
</reference>
<dbReference type="PROSITE" id="PS01124">
    <property type="entry name" value="HTH_ARAC_FAMILY_2"/>
    <property type="match status" value="1"/>
</dbReference>
<dbReference type="Pfam" id="PF02311">
    <property type="entry name" value="AraC_binding"/>
    <property type="match status" value="1"/>
</dbReference>
<keyword evidence="6" id="KW-1185">Reference proteome</keyword>
<evidence type="ECO:0000259" key="4">
    <source>
        <dbReference type="PROSITE" id="PS01124"/>
    </source>
</evidence>
<keyword evidence="3" id="KW-0804">Transcription</keyword>
<dbReference type="Pfam" id="PF12833">
    <property type="entry name" value="HTH_18"/>
    <property type="match status" value="1"/>
</dbReference>
<accession>A0A5S5C648</accession>